<comment type="caution">
    <text evidence="2">The sequence shown here is derived from an EMBL/GenBank/DDBJ whole genome shotgun (WGS) entry which is preliminary data.</text>
</comment>
<dbReference type="AlphaFoldDB" id="V5FUC2"/>
<dbReference type="PANTHER" id="PTHR47534:SF3">
    <property type="entry name" value="ALCOHOL DEHYDROGENASE-LIKE C-TERMINAL DOMAIN-CONTAINING PROTEIN"/>
    <property type="match status" value="1"/>
</dbReference>
<keyword evidence="3" id="KW-1185">Reference proteome</keyword>
<dbReference type="OrthoDB" id="2898509at2759"/>
<dbReference type="GO" id="GO:0016491">
    <property type="term" value="F:oxidoreductase activity"/>
    <property type="evidence" value="ECO:0007669"/>
    <property type="project" value="UniProtKB-KW"/>
</dbReference>
<protein>
    <recommendedName>
        <fullName evidence="4">Short-chain dehydrogenases/reductase</fullName>
    </recommendedName>
</protein>
<evidence type="ECO:0008006" key="4">
    <source>
        <dbReference type="Google" id="ProtNLM"/>
    </source>
</evidence>
<dbReference type="InterPro" id="IPR052228">
    <property type="entry name" value="Sec_Metab_Biosynth_Oxidored"/>
</dbReference>
<keyword evidence="1" id="KW-0560">Oxidoreductase</keyword>
<gene>
    <name evidence="2" type="ORF">PVAR5_4309</name>
</gene>
<dbReference type="SUPFAM" id="SSF51735">
    <property type="entry name" value="NAD(P)-binding Rossmann-fold domains"/>
    <property type="match status" value="1"/>
</dbReference>
<dbReference type="HOGENOM" id="CLU_044999_0_1_1"/>
<sequence>MVDLESMRKSNAKLGQYFTSCRPVAVFVGATNGIGRNAVRSFARSTRGCKPRIYFVGRSHQRGHELKEELVAINPDGEYDFISADVGEMAAVDDVCRQIMDREEYLNLLFMSQGTADHETETSEKLRLLNAAVYYSKIRFAVNLLPLLKNAPVLRRVVSVFAAGLEGKVVVDDLDGRKISRLSHRDNLASMLSLATVQLSEEVPEVSFVHNFPGAVESGLWESMPGFLGVIIRTLAWVLGRFWYMDPEECGQRQIFMATSARFPAATMGDDGNANGVDLLDGMIPAVSLNGNSSGAAYSVNEHADAISEKKADLLRRCKSDGTQDVVWRHTMETFKRITGKERL</sequence>
<evidence type="ECO:0000313" key="2">
    <source>
        <dbReference type="EMBL" id="GAD95663.1"/>
    </source>
</evidence>
<dbReference type="eggNOG" id="ENOG502S0SX">
    <property type="taxonomic scope" value="Eukaryota"/>
</dbReference>
<accession>V5FUC2</accession>
<dbReference type="InterPro" id="IPR002347">
    <property type="entry name" value="SDR_fam"/>
</dbReference>
<reference evidence="3" key="1">
    <citation type="journal article" date="2014" name="Genome Announc.">
        <title>Draft genome sequence of the formaldehyde-resistant fungus Byssochlamys spectabilis No. 5 (anamorph Paecilomyces variotii No. 5) (NBRC109023).</title>
        <authorList>
            <person name="Oka T."/>
            <person name="Ekino K."/>
            <person name="Fukuda K."/>
            <person name="Nomura Y."/>
        </authorList>
    </citation>
    <scope>NUCLEOTIDE SEQUENCE [LARGE SCALE GENOMIC DNA]</scope>
    <source>
        <strain evidence="3">No. 5 / NBRC 109023</strain>
    </source>
</reference>
<dbReference type="InParanoid" id="V5FUC2"/>
<name>V5FUC2_BYSSN</name>
<proteinExistence type="predicted"/>
<dbReference type="Gene3D" id="3.40.50.720">
    <property type="entry name" value="NAD(P)-binding Rossmann-like Domain"/>
    <property type="match status" value="1"/>
</dbReference>
<evidence type="ECO:0000256" key="1">
    <source>
        <dbReference type="ARBA" id="ARBA00023002"/>
    </source>
</evidence>
<organism evidence="2 3">
    <name type="scientific">Byssochlamys spectabilis (strain No. 5 / NBRC 109023)</name>
    <name type="common">Paecilomyces variotii</name>
    <dbReference type="NCBI Taxonomy" id="1356009"/>
    <lineage>
        <taxon>Eukaryota</taxon>
        <taxon>Fungi</taxon>
        <taxon>Dikarya</taxon>
        <taxon>Ascomycota</taxon>
        <taxon>Pezizomycotina</taxon>
        <taxon>Eurotiomycetes</taxon>
        <taxon>Eurotiomycetidae</taxon>
        <taxon>Eurotiales</taxon>
        <taxon>Thermoascaceae</taxon>
        <taxon>Paecilomyces</taxon>
    </lineage>
</organism>
<dbReference type="EMBL" id="BAUL01000135">
    <property type="protein sequence ID" value="GAD95663.1"/>
    <property type="molecule type" value="Genomic_DNA"/>
</dbReference>
<dbReference type="Pfam" id="PF00106">
    <property type="entry name" value="adh_short"/>
    <property type="match status" value="1"/>
</dbReference>
<dbReference type="Proteomes" id="UP000018001">
    <property type="component" value="Unassembled WGS sequence"/>
</dbReference>
<evidence type="ECO:0000313" key="3">
    <source>
        <dbReference type="Proteomes" id="UP000018001"/>
    </source>
</evidence>
<dbReference type="PANTHER" id="PTHR47534">
    <property type="entry name" value="YALI0E05731P"/>
    <property type="match status" value="1"/>
</dbReference>
<dbReference type="InterPro" id="IPR036291">
    <property type="entry name" value="NAD(P)-bd_dom_sf"/>
</dbReference>